<dbReference type="Proteomes" id="UP000243127">
    <property type="component" value="Nucleomorph 2"/>
</dbReference>
<organism evidence="4 5">
    <name type="scientific">Hemiselmis andersenii</name>
    <name type="common">Cryptophyte alga</name>
    <dbReference type="NCBI Taxonomy" id="464988"/>
    <lineage>
        <taxon>Eukaryota</taxon>
        <taxon>Cryptophyceae</taxon>
        <taxon>Cryptomonadales</taxon>
        <taxon>Hemiselmidaceae</taxon>
        <taxon>Hemiselmis</taxon>
    </lineage>
</organism>
<dbReference type="RefSeq" id="XP_001712406.1">
    <property type="nucleotide sequence ID" value="XM_001712354.1"/>
</dbReference>
<sequence>MWKTFETTQLYLEKKLILLCEMPSFSNLKNSSGINQNSSEILRSRKFSLSLKLPRTFFFENNNGIKVLNLPNLKNNNNLNFFSLEQQANSRSLNTEKQACSFTNSTNDENSHGKRRKRRNFTNDEERRIARILKNRRTAEESRQRRIQKMKDLENFAASLDQREKKLREENQFLGKQNASQAAELILLKEKLSKIRKSNLSF</sequence>
<feature type="domain" description="BZIP" evidence="3">
    <location>
        <begin position="125"/>
        <end position="177"/>
    </location>
</feature>
<dbReference type="PROSITE" id="PS50217">
    <property type="entry name" value="BZIP"/>
    <property type="match status" value="1"/>
</dbReference>
<dbReference type="SMART" id="SM00338">
    <property type="entry name" value="BRLZ"/>
    <property type="match status" value="1"/>
</dbReference>
<evidence type="ECO:0000256" key="1">
    <source>
        <dbReference type="SAM" id="Coils"/>
    </source>
</evidence>
<evidence type="ECO:0000259" key="3">
    <source>
        <dbReference type="PROSITE" id="PS50217"/>
    </source>
</evidence>
<accession>A9BKS6</accession>
<evidence type="ECO:0000313" key="5">
    <source>
        <dbReference type="Proteomes" id="UP000243127"/>
    </source>
</evidence>
<dbReference type="AlphaFoldDB" id="A9BKS6"/>
<feature type="coiled-coil region" evidence="1">
    <location>
        <begin position="150"/>
        <end position="177"/>
    </location>
</feature>
<evidence type="ECO:0000313" key="4">
    <source>
        <dbReference type="EMBL" id="ABW98081.1"/>
    </source>
</evidence>
<gene>
    <name evidence="4" type="ORF">HAN_2g257</name>
</gene>
<dbReference type="GO" id="GO:0003700">
    <property type="term" value="F:DNA-binding transcription factor activity"/>
    <property type="evidence" value="ECO:0007669"/>
    <property type="project" value="InterPro"/>
</dbReference>
<dbReference type="GeneID" id="5739813"/>
<dbReference type="Gene3D" id="1.20.5.170">
    <property type="match status" value="1"/>
</dbReference>
<geneLocation type="nucleomorph" evidence="4"/>
<reference evidence="4 5" key="1">
    <citation type="journal article" date="2007" name="Proc. Natl. Acad. Sci. U.S.A.">
        <title>Nucleomorph genome of Hemiselmis andersenii reveals complete intron loss and compaction as a driver of protein structure and function.</title>
        <authorList>
            <person name="Lane C.E."/>
            <person name="van den Heuvel K."/>
            <person name="Kozera C."/>
            <person name="Curtis B.A."/>
            <person name="Parsons B.J."/>
            <person name="Bowman S."/>
            <person name="Archibald J.M."/>
        </authorList>
    </citation>
    <scope>NUCLEOTIDE SEQUENCE [LARGE SCALE GENOMIC DNA]</scope>
    <source>
        <strain evidence="4 5">CCMP644</strain>
    </source>
</reference>
<dbReference type="InterPro" id="IPR004827">
    <property type="entry name" value="bZIP"/>
</dbReference>
<proteinExistence type="predicted"/>
<dbReference type="EMBL" id="CP000882">
    <property type="protein sequence ID" value="ABW98081.1"/>
    <property type="molecule type" value="Genomic_DNA"/>
</dbReference>
<dbReference type="SUPFAM" id="SSF57959">
    <property type="entry name" value="Leucine zipper domain"/>
    <property type="match status" value="1"/>
</dbReference>
<dbReference type="InterPro" id="IPR046347">
    <property type="entry name" value="bZIP_sf"/>
</dbReference>
<protein>
    <recommendedName>
        <fullName evidence="3">BZIP domain-containing protein</fullName>
    </recommendedName>
</protein>
<evidence type="ECO:0000256" key="2">
    <source>
        <dbReference type="SAM" id="MobiDB-lite"/>
    </source>
</evidence>
<keyword evidence="1" id="KW-0175">Coiled coil</keyword>
<keyword evidence="4" id="KW-0542">Nucleomorph</keyword>
<name>A9BKS6_HEMAN</name>
<feature type="region of interest" description="Disordered" evidence="2">
    <location>
        <begin position="101"/>
        <end position="125"/>
    </location>
</feature>